<evidence type="ECO:0000313" key="1">
    <source>
        <dbReference type="EMBL" id="VVC94864.1"/>
    </source>
</evidence>
<organism evidence="1 2">
    <name type="scientific">Leptidea sinapis</name>
    <dbReference type="NCBI Taxonomy" id="189913"/>
    <lineage>
        <taxon>Eukaryota</taxon>
        <taxon>Metazoa</taxon>
        <taxon>Ecdysozoa</taxon>
        <taxon>Arthropoda</taxon>
        <taxon>Hexapoda</taxon>
        <taxon>Insecta</taxon>
        <taxon>Pterygota</taxon>
        <taxon>Neoptera</taxon>
        <taxon>Endopterygota</taxon>
        <taxon>Lepidoptera</taxon>
        <taxon>Glossata</taxon>
        <taxon>Ditrysia</taxon>
        <taxon>Papilionoidea</taxon>
        <taxon>Pieridae</taxon>
        <taxon>Dismorphiinae</taxon>
        <taxon>Leptidea</taxon>
    </lineage>
</organism>
<keyword evidence="2" id="KW-1185">Reference proteome</keyword>
<proteinExistence type="predicted"/>
<dbReference type="EMBL" id="FZQP02002137">
    <property type="protein sequence ID" value="VVC94864.1"/>
    <property type="molecule type" value="Genomic_DNA"/>
</dbReference>
<gene>
    <name evidence="1" type="ORF">LSINAPIS_LOCUS6715</name>
</gene>
<protein>
    <recommendedName>
        <fullName evidence="3">Dynein heavy chain tail domain-containing protein</fullName>
    </recommendedName>
</protein>
<sequence length="654" mass="75047">MQEVRDSAENIAGILDDVWRYTPVSFSQDRMAHMFDVIGYILCCMIQNAASKVNLWKPYDGLKDNQILALLSESLDIVKVWMDACKSLTETYWPNYALHPWKGKTFVPLFCVSFEKRLKQVHDIRTTYNQLSKLLTKSEQAELKTDQLLEPFQTNLRPSETKIAEKLKPRLHNTSTKQMLYEFNRYKVLINRPLIKHSLSNELETFVRSLMSMLRGVQGDMQTDEVDVMMYRPPEMSQLVYTVQWAKQMEAKAQAKAGTLQLSTDKPVVEFSSKTQLMEINFNPRLVRTELEARTLCSLGLPAPSPAVSTQLDTLTNALNGGHITVQVASFHNTLADRMIPSTRPMMLQAALDLSALVQNQKPVYWGDEEQIATYTESLKNMVLKLEGQNSYLTSQHFLIRGIVEKLMDTELLAKQNEWKKAINDIRDIIEKVETNGYKNTDMWRCHWEVQLYKAMETQHSWLGNKAVRQIEETLSSLEALCETWTLRGAIACVGEREIDALCADSLTEPEHWEQNFKACKAYGQTVAKMTFCRSDAAELDTFIANVTLVLEDKALPKNAKELAEVTMKQRALQEKMPQAELVKSSMTGDWDNLTSSIEAWYSRWSQARARLESSRGVEYNEMLDRCRSVFDALQHYLKLVAERDELLKLSPLE</sequence>
<reference evidence="1 2" key="1">
    <citation type="submission" date="2017-07" db="EMBL/GenBank/DDBJ databases">
        <authorList>
            <person name="Talla V."/>
            <person name="Backstrom N."/>
        </authorList>
    </citation>
    <scope>NUCLEOTIDE SEQUENCE [LARGE SCALE GENOMIC DNA]</scope>
</reference>
<dbReference type="Proteomes" id="UP000324832">
    <property type="component" value="Unassembled WGS sequence"/>
</dbReference>
<accession>A0A5E4QAZ1</accession>
<evidence type="ECO:0008006" key="3">
    <source>
        <dbReference type="Google" id="ProtNLM"/>
    </source>
</evidence>
<name>A0A5E4QAZ1_9NEOP</name>
<dbReference type="AlphaFoldDB" id="A0A5E4QAZ1"/>
<evidence type="ECO:0000313" key="2">
    <source>
        <dbReference type="Proteomes" id="UP000324832"/>
    </source>
</evidence>